<accession>A0A843XM93</accession>
<organism evidence="1 2">
    <name type="scientific">Colocasia esculenta</name>
    <name type="common">Wild taro</name>
    <name type="synonym">Arum esculentum</name>
    <dbReference type="NCBI Taxonomy" id="4460"/>
    <lineage>
        <taxon>Eukaryota</taxon>
        <taxon>Viridiplantae</taxon>
        <taxon>Streptophyta</taxon>
        <taxon>Embryophyta</taxon>
        <taxon>Tracheophyta</taxon>
        <taxon>Spermatophyta</taxon>
        <taxon>Magnoliopsida</taxon>
        <taxon>Liliopsida</taxon>
        <taxon>Araceae</taxon>
        <taxon>Aroideae</taxon>
        <taxon>Colocasieae</taxon>
        <taxon>Colocasia</taxon>
    </lineage>
</organism>
<dbReference type="AlphaFoldDB" id="A0A843XM93"/>
<evidence type="ECO:0000313" key="2">
    <source>
        <dbReference type="Proteomes" id="UP000652761"/>
    </source>
</evidence>
<reference evidence="1" key="1">
    <citation type="submission" date="2017-07" db="EMBL/GenBank/DDBJ databases">
        <title>Taro Niue Genome Assembly and Annotation.</title>
        <authorList>
            <person name="Atibalentja N."/>
            <person name="Keating K."/>
            <person name="Fields C.J."/>
        </authorList>
    </citation>
    <scope>NUCLEOTIDE SEQUENCE</scope>
    <source>
        <strain evidence="1">Niue_2</strain>
        <tissue evidence="1">Leaf</tissue>
    </source>
</reference>
<name>A0A843XM93_COLES</name>
<comment type="caution">
    <text evidence="1">The sequence shown here is derived from an EMBL/GenBank/DDBJ whole genome shotgun (WGS) entry which is preliminary data.</text>
</comment>
<protein>
    <submittedName>
        <fullName evidence="1">Uncharacterized protein</fullName>
    </submittedName>
</protein>
<gene>
    <name evidence="1" type="ORF">Taro_053827</name>
</gene>
<dbReference type="Proteomes" id="UP000652761">
    <property type="component" value="Unassembled WGS sequence"/>
</dbReference>
<sequence length="165" mass="17503">MAPSHTINTPPRQICFAQPLPASIASAHQEPPQHCASAISCTAQNRHRTADIAPEPLGPGAQPALLHPDPAARAVHRLAPDAPSRAPLCTPKPPCPASSSSLSIAQTALAPASSEPNRMKETNKEMLVVAREMREVACIGGILKQFINGNGWVIKIFIYLKSLSI</sequence>
<proteinExistence type="predicted"/>
<evidence type="ECO:0000313" key="1">
    <source>
        <dbReference type="EMBL" id="MQM20799.1"/>
    </source>
</evidence>
<dbReference type="EMBL" id="NMUH01010205">
    <property type="protein sequence ID" value="MQM20799.1"/>
    <property type="molecule type" value="Genomic_DNA"/>
</dbReference>
<keyword evidence="2" id="KW-1185">Reference proteome</keyword>